<dbReference type="InterPro" id="IPR007624">
    <property type="entry name" value="RNA_pol_sigma70_r3"/>
</dbReference>
<dbReference type="SUPFAM" id="SSF88946">
    <property type="entry name" value="Sigma2 domain of RNA polymerase sigma factors"/>
    <property type="match status" value="1"/>
</dbReference>
<gene>
    <name evidence="9" type="primary">rpoD_4</name>
    <name evidence="8" type="synonym">rpoD_3</name>
    <name evidence="8" type="ORF">NCTC10113_01239</name>
    <name evidence="9" type="ORF">NCTC10113_01245</name>
</gene>
<dbReference type="Gene3D" id="1.10.10.10">
    <property type="entry name" value="Winged helix-like DNA-binding domain superfamily/Winged helix DNA-binding domain"/>
    <property type="match status" value="2"/>
</dbReference>
<evidence type="ECO:0000313" key="8">
    <source>
        <dbReference type="EMBL" id="VEU56335.1"/>
    </source>
</evidence>
<dbReference type="NCBIfam" id="TIGR02937">
    <property type="entry name" value="sigma70-ECF"/>
    <property type="match status" value="1"/>
</dbReference>
<keyword evidence="3" id="KW-0238">DNA-binding</keyword>
<feature type="domain" description="RNA polymerase sigma-70 region 2" evidence="6">
    <location>
        <begin position="1"/>
        <end position="37"/>
    </location>
</feature>
<dbReference type="PRINTS" id="PR00046">
    <property type="entry name" value="SIGMA70FCT"/>
</dbReference>
<accession>A0A448ZYJ5</accession>
<dbReference type="SUPFAM" id="SSF88659">
    <property type="entry name" value="Sigma3 and sigma4 domains of RNA polymerase sigma factors"/>
    <property type="match status" value="2"/>
</dbReference>
<dbReference type="InterPro" id="IPR007630">
    <property type="entry name" value="RNA_pol_sigma70_r4"/>
</dbReference>
<dbReference type="EMBL" id="LR214939">
    <property type="protein sequence ID" value="VEU56341.1"/>
    <property type="molecule type" value="Genomic_DNA"/>
</dbReference>
<dbReference type="InterPro" id="IPR013324">
    <property type="entry name" value="RNA_pol_sigma_r3/r4-like"/>
</dbReference>
<dbReference type="InterPro" id="IPR014284">
    <property type="entry name" value="RNA_pol_sigma-70_dom"/>
</dbReference>
<proteinExistence type="predicted"/>
<dbReference type="PANTHER" id="PTHR30603">
    <property type="entry name" value="RNA POLYMERASE SIGMA FACTOR RPO"/>
    <property type="match status" value="1"/>
</dbReference>
<keyword evidence="4" id="KW-0804">Transcription</keyword>
<name>A0A448ZYJ5_METSV</name>
<keyword evidence="2" id="KW-0731">Sigma factor</keyword>
<dbReference type="GO" id="GO:0003677">
    <property type="term" value="F:DNA binding"/>
    <property type="evidence" value="ECO:0007669"/>
    <property type="project" value="UniProtKB-KW"/>
</dbReference>
<dbReference type="GO" id="GO:0006352">
    <property type="term" value="P:DNA-templated transcription initiation"/>
    <property type="evidence" value="ECO:0007669"/>
    <property type="project" value="InterPro"/>
</dbReference>
<geneLocation type="plasmid" evidence="9">
    <name>2</name>
</geneLocation>
<feature type="domain" description="RNA polymerase sigma-70 region 3" evidence="5">
    <location>
        <begin position="47"/>
        <end position="124"/>
    </location>
</feature>
<evidence type="ECO:0000256" key="3">
    <source>
        <dbReference type="ARBA" id="ARBA00023125"/>
    </source>
</evidence>
<evidence type="ECO:0000259" key="6">
    <source>
        <dbReference type="Pfam" id="PF04542"/>
    </source>
</evidence>
<evidence type="ECO:0000256" key="1">
    <source>
        <dbReference type="ARBA" id="ARBA00023015"/>
    </source>
</evidence>
<dbReference type="InterPro" id="IPR013325">
    <property type="entry name" value="RNA_pol_sigma_r2"/>
</dbReference>
<evidence type="ECO:0000259" key="7">
    <source>
        <dbReference type="Pfam" id="PF04545"/>
    </source>
</evidence>
<dbReference type="InterPro" id="IPR000943">
    <property type="entry name" value="RNA_pol_sigma70"/>
</dbReference>
<evidence type="ECO:0000256" key="4">
    <source>
        <dbReference type="ARBA" id="ARBA00023163"/>
    </source>
</evidence>
<dbReference type="Gene3D" id="1.10.601.10">
    <property type="entry name" value="RNA Polymerase Primary Sigma Factor"/>
    <property type="match status" value="1"/>
</dbReference>
<feature type="domain" description="RNA polymerase sigma-70 region 4" evidence="7">
    <location>
        <begin position="141"/>
        <end position="197"/>
    </location>
</feature>
<dbReference type="Pfam" id="PF04539">
    <property type="entry name" value="Sigma70_r3"/>
    <property type="match status" value="1"/>
</dbReference>
<dbReference type="EMBL" id="LR214939">
    <property type="protein sequence ID" value="VEU56335.1"/>
    <property type="molecule type" value="Genomic_DNA"/>
</dbReference>
<dbReference type="Pfam" id="PF04542">
    <property type="entry name" value="Sigma70_r2"/>
    <property type="match status" value="1"/>
</dbReference>
<protein>
    <submittedName>
        <fullName evidence="9">RNA polymerase sigma factor</fullName>
    </submittedName>
</protein>
<dbReference type="PANTHER" id="PTHR30603:SF60">
    <property type="entry name" value="RNA POLYMERASE SIGMA FACTOR RPOD"/>
    <property type="match status" value="1"/>
</dbReference>
<evidence type="ECO:0000313" key="9">
    <source>
        <dbReference type="EMBL" id="VEU56341.1"/>
    </source>
</evidence>
<reference evidence="9" key="1">
    <citation type="submission" date="2019-01" db="EMBL/GenBank/DDBJ databases">
        <authorList>
            <consortium name="Pathogen Informatics"/>
        </authorList>
    </citation>
    <scope>NUCLEOTIDE SEQUENCE [LARGE SCALE GENOMIC DNA]</scope>
    <source>
        <strain evidence="9">NCTC10113</strain>
        <plasmid evidence="9">2</plasmid>
    </source>
</reference>
<keyword evidence="1" id="KW-0805">Transcription regulation</keyword>
<dbReference type="AlphaFoldDB" id="A0A448ZYJ5"/>
<sequence length="216" mass="25375">MKAVSKYDYYKGFKFSTYATWWIRQAITRAVADQARTIRVPVHMVKTINKILKIERELQQEFGRPATDEEIAQKYGNDFTAAKVRYIRKINIDPISLDKNIGKEENSSFSDFVKDESVMSPTDYASHEELSSILNEMLDDALEDADKELIKKRFGFGKDKNGNPYRPHTLDELAIEYGKTKEKIRQMETKIIRKLKHPQKRKKLKEFFLHTLYDLD</sequence>
<keyword evidence="9" id="KW-0614">Plasmid</keyword>
<dbReference type="InterPro" id="IPR050239">
    <property type="entry name" value="Sigma-70_RNA_pol_init_factors"/>
</dbReference>
<dbReference type="InterPro" id="IPR036388">
    <property type="entry name" value="WH-like_DNA-bd_sf"/>
</dbReference>
<dbReference type="InterPro" id="IPR007627">
    <property type="entry name" value="RNA_pol_sigma70_r2"/>
</dbReference>
<dbReference type="GO" id="GO:0016987">
    <property type="term" value="F:sigma factor activity"/>
    <property type="evidence" value="ECO:0007669"/>
    <property type="project" value="UniProtKB-KW"/>
</dbReference>
<evidence type="ECO:0000256" key="2">
    <source>
        <dbReference type="ARBA" id="ARBA00023082"/>
    </source>
</evidence>
<organism evidence="9">
    <name type="scientific">Metamycoplasma salivarium</name>
    <name type="common">Mycoplasma salivarium</name>
    <dbReference type="NCBI Taxonomy" id="2124"/>
    <lineage>
        <taxon>Bacteria</taxon>
        <taxon>Bacillati</taxon>
        <taxon>Mycoplasmatota</taxon>
        <taxon>Mycoplasmoidales</taxon>
        <taxon>Metamycoplasmataceae</taxon>
        <taxon>Metamycoplasma</taxon>
    </lineage>
</organism>
<dbReference type="Pfam" id="PF04545">
    <property type="entry name" value="Sigma70_r4"/>
    <property type="match status" value="1"/>
</dbReference>
<evidence type="ECO:0000259" key="5">
    <source>
        <dbReference type="Pfam" id="PF04539"/>
    </source>
</evidence>